<sequence>MIRNGSLSEHETPTQEVPLGRHGSPAQPSGLLLEIASRKSSITITAEHPKKYIQRRKQDKTRQDKTRQETFRHIIDQWAHTRIAIRNQRDLGYPLKWPFGPDHTLTFSRDIKGLKKFSPVYVNVKDSPAVRACVPIVLKVQCNVIKPAWERKRRPVELVSADDKAPCGGMFQKVDGVAFDWLKTKGTNTQTKAQNIIHIPNDISFGSEATPRDIRHHIPLEIGRVINRIIKKINLERRNKRARPIHRVLVPRKTNTQELVLSHHNSFVIRRPSVCIILRRVNNAPFRAVDYLIENRRLVSSVESPVKIDCLDECFLALALGKNLRVCNLGNMSVRFKVVLLPADVKLSSGVYVRGPSSSLRVEPQLKR</sequence>
<accession>A0A5A7RHK7</accession>
<feature type="region of interest" description="Disordered" evidence="1">
    <location>
        <begin position="1"/>
        <end position="28"/>
    </location>
</feature>
<proteinExistence type="predicted"/>
<evidence type="ECO:0000313" key="3">
    <source>
        <dbReference type="Proteomes" id="UP000325081"/>
    </source>
</evidence>
<evidence type="ECO:0000313" key="2">
    <source>
        <dbReference type="EMBL" id="GER56639.1"/>
    </source>
</evidence>
<keyword evidence="3" id="KW-1185">Reference proteome</keyword>
<dbReference type="EMBL" id="BKCP01012737">
    <property type="protein sequence ID" value="GER56639.1"/>
    <property type="molecule type" value="Genomic_DNA"/>
</dbReference>
<gene>
    <name evidence="2" type="ORF">STAS_34375</name>
</gene>
<dbReference type="AlphaFoldDB" id="A0A5A7RHK7"/>
<organism evidence="2 3">
    <name type="scientific">Striga asiatica</name>
    <name type="common">Asiatic witchweed</name>
    <name type="synonym">Buchnera asiatica</name>
    <dbReference type="NCBI Taxonomy" id="4170"/>
    <lineage>
        <taxon>Eukaryota</taxon>
        <taxon>Viridiplantae</taxon>
        <taxon>Streptophyta</taxon>
        <taxon>Embryophyta</taxon>
        <taxon>Tracheophyta</taxon>
        <taxon>Spermatophyta</taxon>
        <taxon>Magnoliopsida</taxon>
        <taxon>eudicotyledons</taxon>
        <taxon>Gunneridae</taxon>
        <taxon>Pentapetalae</taxon>
        <taxon>asterids</taxon>
        <taxon>lamiids</taxon>
        <taxon>Lamiales</taxon>
        <taxon>Orobanchaceae</taxon>
        <taxon>Buchnereae</taxon>
        <taxon>Striga</taxon>
    </lineage>
</organism>
<protein>
    <submittedName>
        <fullName evidence="2">Zinc finger (CCCH-type) family protein / RNArecognition motif (RRM)-containing protein</fullName>
    </submittedName>
</protein>
<name>A0A5A7RHK7_STRAF</name>
<comment type="caution">
    <text evidence="2">The sequence shown here is derived from an EMBL/GenBank/DDBJ whole genome shotgun (WGS) entry which is preliminary data.</text>
</comment>
<dbReference type="Proteomes" id="UP000325081">
    <property type="component" value="Unassembled WGS sequence"/>
</dbReference>
<reference evidence="3" key="1">
    <citation type="journal article" date="2019" name="Curr. Biol.">
        <title>Genome Sequence of Striga asiatica Provides Insight into the Evolution of Plant Parasitism.</title>
        <authorList>
            <person name="Yoshida S."/>
            <person name="Kim S."/>
            <person name="Wafula E.K."/>
            <person name="Tanskanen J."/>
            <person name="Kim Y.M."/>
            <person name="Honaas L."/>
            <person name="Yang Z."/>
            <person name="Spallek T."/>
            <person name="Conn C.E."/>
            <person name="Ichihashi Y."/>
            <person name="Cheong K."/>
            <person name="Cui S."/>
            <person name="Der J.P."/>
            <person name="Gundlach H."/>
            <person name="Jiao Y."/>
            <person name="Hori C."/>
            <person name="Ishida J.K."/>
            <person name="Kasahara H."/>
            <person name="Kiba T."/>
            <person name="Kim M.S."/>
            <person name="Koo N."/>
            <person name="Laohavisit A."/>
            <person name="Lee Y.H."/>
            <person name="Lumba S."/>
            <person name="McCourt P."/>
            <person name="Mortimer J.C."/>
            <person name="Mutuku J.M."/>
            <person name="Nomura T."/>
            <person name="Sasaki-Sekimoto Y."/>
            <person name="Seto Y."/>
            <person name="Wang Y."/>
            <person name="Wakatake T."/>
            <person name="Sakakibara H."/>
            <person name="Demura T."/>
            <person name="Yamaguchi S."/>
            <person name="Yoneyama K."/>
            <person name="Manabe R.I."/>
            <person name="Nelson D.C."/>
            <person name="Schulman A.H."/>
            <person name="Timko M.P."/>
            <person name="dePamphilis C.W."/>
            <person name="Choi D."/>
            <person name="Shirasu K."/>
        </authorList>
    </citation>
    <scope>NUCLEOTIDE SEQUENCE [LARGE SCALE GENOMIC DNA]</scope>
    <source>
        <strain evidence="3">cv. UVA1</strain>
    </source>
</reference>
<evidence type="ECO:0000256" key="1">
    <source>
        <dbReference type="SAM" id="MobiDB-lite"/>
    </source>
</evidence>